<dbReference type="Proteomes" id="UP001057375">
    <property type="component" value="Unassembled WGS sequence"/>
</dbReference>
<name>A0ABQ5KE89_9EUKA</name>
<proteinExistence type="predicted"/>
<gene>
    <name evidence="1" type="ORF">ADUPG1_005278</name>
</gene>
<dbReference type="EMBL" id="BQXS01008374">
    <property type="protein sequence ID" value="GKT29540.1"/>
    <property type="molecule type" value="Genomic_DNA"/>
</dbReference>
<keyword evidence="2" id="KW-1185">Reference proteome</keyword>
<comment type="caution">
    <text evidence="1">The sequence shown here is derived from an EMBL/GenBank/DDBJ whole genome shotgun (WGS) entry which is preliminary data.</text>
</comment>
<accession>A0ABQ5KE89</accession>
<evidence type="ECO:0008006" key="3">
    <source>
        <dbReference type="Google" id="ProtNLM"/>
    </source>
</evidence>
<protein>
    <recommendedName>
        <fullName evidence="3">Transposase</fullName>
    </recommendedName>
</protein>
<reference evidence="1" key="1">
    <citation type="submission" date="2022-03" db="EMBL/GenBank/DDBJ databases">
        <title>Draft genome sequence of Aduncisulcus paluster, a free-living microaerophilic Fornicata.</title>
        <authorList>
            <person name="Yuyama I."/>
            <person name="Kume K."/>
            <person name="Tamura T."/>
            <person name="Inagaki Y."/>
            <person name="Hashimoto T."/>
        </authorList>
    </citation>
    <scope>NUCLEOTIDE SEQUENCE</scope>
    <source>
        <strain evidence="1">NY0171</strain>
    </source>
</reference>
<evidence type="ECO:0000313" key="2">
    <source>
        <dbReference type="Proteomes" id="UP001057375"/>
    </source>
</evidence>
<sequence>MVKTMTYLNGQRNMTDALGSNYFADSNDILVLAECAKVTICIVDTRGVTIYNRKDHEKKVIWLGLEECHFTYIDIKRGIDFLDSKDIRIREVPTIKIYSNFETIKGKTGRLSAMVDLISCAIAPCKSVFYKERKLRRIRVKCTMCGKFIITLRWAGYDATIKSKSSHTPDCTYQFDTDDKVIYSL</sequence>
<evidence type="ECO:0000313" key="1">
    <source>
        <dbReference type="EMBL" id="GKT29540.1"/>
    </source>
</evidence>
<organism evidence="1 2">
    <name type="scientific">Aduncisulcus paluster</name>
    <dbReference type="NCBI Taxonomy" id="2918883"/>
    <lineage>
        <taxon>Eukaryota</taxon>
        <taxon>Metamonada</taxon>
        <taxon>Carpediemonas-like organisms</taxon>
        <taxon>Aduncisulcus</taxon>
    </lineage>
</organism>